<gene>
    <name evidence="1" type="ORF">J2Z56_003288</name>
    <name evidence="2" type="ORF">J2Z57_003178</name>
</gene>
<proteinExistence type="predicted"/>
<dbReference type="EMBL" id="JAUSUU010000010">
    <property type="protein sequence ID" value="MDQ0336724.1"/>
    <property type="molecule type" value="Genomic_DNA"/>
</dbReference>
<evidence type="ECO:0000313" key="2">
    <source>
        <dbReference type="EMBL" id="MDQ0336724.1"/>
    </source>
</evidence>
<keyword evidence="4" id="KW-1185">Reference proteome</keyword>
<reference evidence="1" key="1">
    <citation type="submission" date="2021-03" db="EMBL/GenBank/DDBJ databases">
        <title>Genomic Encyclopedia of Type Strains, Phase IV (KMG-IV): sequencing the most valuable type-strain genomes for metagenomic binning, comparative biology and taxonomic classification.</title>
        <authorList>
            <person name="Goeker M."/>
        </authorList>
    </citation>
    <scope>NUCLEOTIDE SEQUENCE</scope>
    <source>
        <strain evidence="1">DSM 15523</strain>
        <strain evidence="2 4">DSM 16476</strain>
    </source>
</reference>
<protein>
    <submittedName>
        <fullName evidence="1">Uncharacterized protein</fullName>
    </submittedName>
</protein>
<comment type="caution">
    <text evidence="1">The sequence shown here is derived from an EMBL/GenBank/DDBJ whole genome shotgun (WGS) entry which is preliminary data.</text>
</comment>
<name>A0A9X1CDL5_9FLAO</name>
<dbReference type="AlphaFoldDB" id="A0A9X1CDL5"/>
<accession>A0A9X1CDL5</accession>
<organism evidence="1 3">
    <name type="scientific">Formosa algae</name>
    <dbReference type="NCBI Taxonomy" id="225843"/>
    <lineage>
        <taxon>Bacteria</taxon>
        <taxon>Pseudomonadati</taxon>
        <taxon>Bacteroidota</taxon>
        <taxon>Flavobacteriia</taxon>
        <taxon>Flavobacteriales</taxon>
        <taxon>Flavobacteriaceae</taxon>
        <taxon>Formosa</taxon>
    </lineage>
</organism>
<evidence type="ECO:0000313" key="3">
    <source>
        <dbReference type="Proteomes" id="UP001138672"/>
    </source>
</evidence>
<evidence type="ECO:0000313" key="4">
    <source>
        <dbReference type="Proteomes" id="UP001231587"/>
    </source>
</evidence>
<dbReference type="Proteomes" id="UP001138672">
    <property type="component" value="Unassembled WGS sequence"/>
</dbReference>
<evidence type="ECO:0000313" key="1">
    <source>
        <dbReference type="EMBL" id="MBP1841354.1"/>
    </source>
</evidence>
<dbReference type="RefSeq" id="WP_057781631.1">
    <property type="nucleotide sequence ID" value="NZ_JAGGJQ010000011.1"/>
</dbReference>
<dbReference type="Proteomes" id="UP001231587">
    <property type="component" value="Unassembled WGS sequence"/>
</dbReference>
<sequence length="74" mass="8787">MGYRMFLNSNDVAILMGVCNKTAKRYIQDIRQEYHIVNRKQITIREYSEYYKVPYDDVLRALLSRVVNGKLVRG</sequence>
<dbReference type="EMBL" id="JAGGJQ010000011">
    <property type="protein sequence ID" value="MBP1841354.1"/>
    <property type="molecule type" value="Genomic_DNA"/>
</dbReference>
<dbReference type="OrthoDB" id="1121419at2"/>